<reference evidence="1 2" key="1">
    <citation type="submission" date="2020-09" db="EMBL/GenBank/DDBJ databases">
        <title>Pseudoxanthomonas sp. CAU 1598 isolated from sand of Yaerae Beach.</title>
        <authorList>
            <person name="Kim W."/>
        </authorList>
    </citation>
    <scope>NUCLEOTIDE SEQUENCE [LARGE SCALE GENOMIC DNA]</scope>
    <source>
        <strain evidence="1 2">CAU 1598</strain>
    </source>
</reference>
<gene>
    <name evidence="1" type="ORF">IFO71_21130</name>
</gene>
<dbReference type="PANTHER" id="PTHR43739:SF5">
    <property type="entry name" value="EXO-ALPHA-SIALIDASE"/>
    <property type="match status" value="1"/>
</dbReference>
<sequence length="386" mass="41379">MAQRVLVGTRKGSFIVEQAHGRWQPRLAGHAGAGSNYVACDPSTGTLWALLGHGHWGAKLSRSTDDGATWQDATQIKYPSGARYIGTDMPGEDGAEPPSKVRTATLLKLWCIAFGPTGKIYVGTIPGGLFESSDGGQTFELNRALWNHSSRGGDLFNGDGSGETHWFGTPASESGEFAAGIHSIAVDPKNADRMLIAVSTAGVLETTDGGKSWRGRNQGMTNDYLPDPNAEWGHDPHYVALCPGAPEHVWQQNHCGVFYSDNGAANWRNVSAPESGVRFGFPVAVDAKDGRTAWLVPGKADMQRTAIDGGLFVARTTDGGQSWQQLRRGLPQENAFDVVYRHALDASGDTLAFGSTTGNLYISEDRGESWQTVGNNLPPVYSVRFG</sequence>
<evidence type="ECO:0008006" key="3">
    <source>
        <dbReference type="Google" id="ProtNLM"/>
    </source>
</evidence>
<accession>A0AAW3ZRU8</accession>
<dbReference type="CDD" id="cd15482">
    <property type="entry name" value="Sialidase_non-viral"/>
    <property type="match status" value="2"/>
</dbReference>
<dbReference type="AlphaFoldDB" id="A0AAW3ZRU8"/>
<name>A0AAW3ZRU8_9GAMM</name>
<keyword evidence="2" id="KW-1185">Reference proteome</keyword>
<dbReference type="InterPro" id="IPR015943">
    <property type="entry name" value="WD40/YVTN_repeat-like_dom_sf"/>
</dbReference>
<protein>
    <recommendedName>
        <fullName evidence="3">Glycosyl hydrolase</fullName>
    </recommendedName>
</protein>
<evidence type="ECO:0000313" key="1">
    <source>
        <dbReference type="EMBL" id="MBD8528260.1"/>
    </source>
</evidence>
<dbReference type="PANTHER" id="PTHR43739">
    <property type="entry name" value="XYLOGLUCANASE (EUROFUNG)"/>
    <property type="match status" value="1"/>
</dbReference>
<proteinExistence type="predicted"/>
<dbReference type="InterPro" id="IPR052025">
    <property type="entry name" value="Xyloglucanase_GH74"/>
</dbReference>
<evidence type="ECO:0000313" key="2">
    <source>
        <dbReference type="Proteomes" id="UP000613768"/>
    </source>
</evidence>
<dbReference type="EMBL" id="JACYTR010000105">
    <property type="protein sequence ID" value="MBD8528260.1"/>
    <property type="molecule type" value="Genomic_DNA"/>
</dbReference>
<dbReference type="Gene3D" id="2.130.10.10">
    <property type="entry name" value="YVTN repeat-like/Quinoprotein amine dehydrogenase"/>
    <property type="match status" value="1"/>
</dbReference>
<comment type="caution">
    <text evidence="1">The sequence shown here is derived from an EMBL/GenBank/DDBJ whole genome shotgun (WGS) entry which is preliminary data.</text>
</comment>
<dbReference type="SUPFAM" id="SSF110296">
    <property type="entry name" value="Oligoxyloglucan reducing end-specific cellobiohydrolase"/>
    <property type="match status" value="1"/>
</dbReference>
<dbReference type="Proteomes" id="UP000613768">
    <property type="component" value="Unassembled WGS sequence"/>
</dbReference>
<dbReference type="GO" id="GO:0010411">
    <property type="term" value="P:xyloglucan metabolic process"/>
    <property type="evidence" value="ECO:0007669"/>
    <property type="project" value="TreeGrafter"/>
</dbReference>
<dbReference type="RefSeq" id="WP_192031677.1">
    <property type="nucleotide sequence ID" value="NZ_JACYTR010000105.1"/>
</dbReference>
<organism evidence="1 2">
    <name type="scientific">Pseudomarimonas arenosa</name>
    <dbReference type="NCBI Taxonomy" id="2774145"/>
    <lineage>
        <taxon>Bacteria</taxon>
        <taxon>Pseudomonadati</taxon>
        <taxon>Pseudomonadota</taxon>
        <taxon>Gammaproteobacteria</taxon>
        <taxon>Lysobacterales</taxon>
        <taxon>Lysobacteraceae</taxon>
        <taxon>Pseudomarimonas</taxon>
    </lineage>
</organism>